<evidence type="ECO:0000256" key="1">
    <source>
        <dbReference type="SAM" id="Phobius"/>
    </source>
</evidence>
<dbReference type="AlphaFoldDB" id="A0A915HT20"/>
<proteinExistence type="predicted"/>
<feature type="transmembrane region" description="Helical" evidence="1">
    <location>
        <begin position="6"/>
        <end position="28"/>
    </location>
</feature>
<dbReference type="Proteomes" id="UP000887565">
    <property type="component" value="Unplaced"/>
</dbReference>
<keyword evidence="2" id="KW-1185">Reference proteome</keyword>
<keyword evidence="1" id="KW-1133">Transmembrane helix</keyword>
<organism evidence="2 3">
    <name type="scientific">Romanomermis culicivorax</name>
    <name type="common">Nematode worm</name>
    <dbReference type="NCBI Taxonomy" id="13658"/>
    <lineage>
        <taxon>Eukaryota</taxon>
        <taxon>Metazoa</taxon>
        <taxon>Ecdysozoa</taxon>
        <taxon>Nematoda</taxon>
        <taxon>Enoplea</taxon>
        <taxon>Dorylaimia</taxon>
        <taxon>Mermithida</taxon>
        <taxon>Mermithoidea</taxon>
        <taxon>Mermithidae</taxon>
        <taxon>Romanomermis</taxon>
    </lineage>
</organism>
<accession>A0A915HT20</accession>
<dbReference type="WBParaSite" id="nRc.2.0.1.t05068-RA">
    <property type="protein sequence ID" value="nRc.2.0.1.t05068-RA"/>
    <property type="gene ID" value="nRc.2.0.1.g05068"/>
</dbReference>
<name>A0A915HT20_ROMCU</name>
<protein>
    <submittedName>
        <fullName evidence="3">Uncharacterized protein</fullName>
    </submittedName>
</protein>
<evidence type="ECO:0000313" key="2">
    <source>
        <dbReference type="Proteomes" id="UP000887565"/>
    </source>
</evidence>
<evidence type="ECO:0000313" key="3">
    <source>
        <dbReference type="WBParaSite" id="nRc.2.0.1.t05068-RA"/>
    </source>
</evidence>
<keyword evidence="1" id="KW-0472">Membrane</keyword>
<sequence length="244" mass="28821">MSTYHLLWIICGLMILTFILSCIIWLIYGWMRSKYGRNFSYPILKGEVFVVRKKGDLIEGNSANFSSSKKNFNPNFTDDVRLKTYKKFKHEIGFDNPNHDGNFRLEKNQSNSSSYCNRNFVAENLDQENYKSGEQDDENFCVEQKLNLKLRRELAEIIARDQVRQNTITFSEFYAQNNRTPDIFKDYCLPESPKFVKDYEVIFSERTFIFVSYSYEIREGPLKKFVTTWAHLIVYCIGDTPIDQ</sequence>
<reference evidence="3" key="1">
    <citation type="submission" date="2022-11" db="UniProtKB">
        <authorList>
            <consortium name="WormBaseParasite"/>
        </authorList>
    </citation>
    <scope>IDENTIFICATION</scope>
</reference>
<keyword evidence="1" id="KW-0812">Transmembrane</keyword>